<comment type="subcellular location">
    <subcellularLocation>
        <location evidence="1">Vacuole membrane</location>
        <topology evidence="1">Multi-pass membrane protein</topology>
    </subcellularLocation>
</comment>
<evidence type="ECO:0000256" key="1">
    <source>
        <dbReference type="ARBA" id="ARBA00004128"/>
    </source>
</evidence>
<proteinExistence type="inferred from homology"/>
<dbReference type="GO" id="GO:0000329">
    <property type="term" value="C:fungal-type vacuole membrane"/>
    <property type="evidence" value="ECO:0007669"/>
    <property type="project" value="TreeGrafter"/>
</dbReference>
<dbReference type="Pfam" id="PF07690">
    <property type="entry name" value="MFS_1"/>
    <property type="match status" value="1"/>
</dbReference>
<feature type="transmembrane region" description="Helical" evidence="9">
    <location>
        <begin position="165"/>
        <end position="183"/>
    </location>
</feature>
<dbReference type="InterPro" id="IPR011701">
    <property type="entry name" value="MFS"/>
</dbReference>
<dbReference type="HOGENOM" id="CLU_012596_3_0_1"/>
<organism evidence="10 11">
    <name type="scientific">Kuraishia capsulata CBS 1993</name>
    <dbReference type="NCBI Taxonomy" id="1382522"/>
    <lineage>
        <taxon>Eukaryota</taxon>
        <taxon>Fungi</taxon>
        <taxon>Dikarya</taxon>
        <taxon>Ascomycota</taxon>
        <taxon>Saccharomycotina</taxon>
        <taxon>Pichiomycetes</taxon>
        <taxon>Pichiales</taxon>
        <taxon>Pichiaceae</taxon>
        <taxon>Kuraishia</taxon>
    </lineage>
</organism>
<feature type="transmembrane region" description="Helical" evidence="9">
    <location>
        <begin position="364"/>
        <end position="387"/>
    </location>
</feature>
<keyword evidence="6 9" id="KW-1133">Transmembrane helix</keyword>
<keyword evidence="4" id="KW-0926">Vacuole</keyword>
<dbReference type="Proteomes" id="UP000019384">
    <property type="component" value="Unassembled WGS sequence"/>
</dbReference>
<dbReference type="SUPFAM" id="SSF103473">
    <property type="entry name" value="MFS general substrate transporter"/>
    <property type="match status" value="1"/>
</dbReference>
<dbReference type="AlphaFoldDB" id="W6MT88"/>
<dbReference type="RefSeq" id="XP_022460407.1">
    <property type="nucleotide sequence ID" value="XM_022601131.1"/>
</dbReference>
<keyword evidence="3" id="KW-0813">Transport</keyword>
<evidence type="ECO:0000256" key="3">
    <source>
        <dbReference type="ARBA" id="ARBA00022448"/>
    </source>
</evidence>
<protein>
    <recommendedName>
        <fullName evidence="8">Probable transporter MCH1</fullName>
    </recommendedName>
</protein>
<feature type="transmembrane region" description="Helical" evidence="9">
    <location>
        <begin position="35"/>
        <end position="55"/>
    </location>
</feature>
<feature type="transmembrane region" description="Helical" evidence="9">
    <location>
        <begin position="125"/>
        <end position="153"/>
    </location>
</feature>
<evidence type="ECO:0000256" key="8">
    <source>
        <dbReference type="ARBA" id="ARBA00039330"/>
    </source>
</evidence>
<sequence>MVQSEISSIEHALTHHIRVFLFQHFSKEGLRRTCFATSLGVCLFAGSVMTFSLFTDPLIYDLQYSQLQINIIGGSIAAGLYFFLPMLGYLADLHGPVLLAALSMLTFGPSYFLAAIVYKYKLSYLLMCLAFMLIGAATASLYFCSLLTCAKIYPQSKGLSISGPVTAFGVSAMLITQITKLSYFSKEGSSMTDPFKCFIGFTILYCVLSLLNWIASVMVTVEKEVVFDTPEQNYGSTADSEPFSSPEEEANHRRTFDAFLKEPSTYMLLFAFLFLAGPMEMYVTNMGNLLKVVGTSGASSPISKQVSAFSLSSTTARLFVGGLSDFLENNSRLKGKYAIMGLLLVTCIPGLVGFSMIATNQPHFGTITTLVGCTYGAVFSLFPTIVASRWGVENLGSTWGTFMVAPATGSVLAGTFYALQYSRSCVGSADNTSWNYCLTLPFGIMAFGFALAIVLIFISWGQFTRQNDKYEALSQHEQS</sequence>
<evidence type="ECO:0000256" key="7">
    <source>
        <dbReference type="ARBA" id="ARBA00023136"/>
    </source>
</evidence>
<feature type="transmembrane region" description="Helical" evidence="9">
    <location>
        <begin position="337"/>
        <end position="358"/>
    </location>
</feature>
<dbReference type="InterPro" id="IPR036259">
    <property type="entry name" value="MFS_trans_sf"/>
</dbReference>
<feature type="transmembrane region" description="Helical" evidence="9">
    <location>
        <begin position="399"/>
        <end position="419"/>
    </location>
</feature>
<comment type="similarity">
    <text evidence="2">Belongs to the major facilitator superfamily.</text>
</comment>
<dbReference type="PANTHER" id="PTHR21576">
    <property type="entry name" value="UNCHARACTERIZED NODULIN-LIKE PROTEIN"/>
    <property type="match status" value="1"/>
</dbReference>
<evidence type="ECO:0000256" key="5">
    <source>
        <dbReference type="ARBA" id="ARBA00022692"/>
    </source>
</evidence>
<feature type="transmembrane region" description="Helical" evidence="9">
    <location>
        <begin position="439"/>
        <end position="460"/>
    </location>
</feature>
<evidence type="ECO:0000256" key="2">
    <source>
        <dbReference type="ARBA" id="ARBA00008335"/>
    </source>
</evidence>
<keyword evidence="11" id="KW-1185">Reference proteome</keyword>
<keyword evidence="7 9" id="KW-0472">Membrane</keyword>
<accession>W6MT88</accession>
<name>W6MT88_9ASCO</name>
<keyword evidence="5 9" id="KW-0812">Transmembrane</keyword>
<gene>
    <name evidence="10" type="ORF">KUCA_T00004399001</name>
</gene>
<evidence type="ECO:0000256" key="9">
    <source>
        <dbReference type="SAM" id="Phobius"/>
    </source>
</evidence>
<dbReference type="GeneID" id="34521795"/>
<feature type="transmembrane region" description="Helical" evidence="9">
    <location>
        <begin position="67"/>
        <end position="91"/>
    </location>
</feature>
<dbReference type="OrthoDB" id="199930at2759"/>
<dbReference type="EMBL" id="HG793129">
    <property type="protein sequence ID" value="CDK28417.1"/>
    <property type="molecule type" value="Genomic_DNA"/>
</dbReference>
<evidence type="ECO:0000256" key="4">
    <source>
        <dbReference type="ARBA" id="ARBA00022554"/>
    </source>
</evidence>
<evidence type="ECO:0000256" key="6">
    <source>
        <dbReference type="ARBA" id="ARBA00022989"/>
    </source>
</evidence>
<feature type="transmembrane region" description="Helical" evidence="9">
    <location>
        <begin position="97"/>
        <end position="118"/>
    </location>
</feature>
<dbReference type="PANTHER" id="PTHR21576:SF45">
    <property type="entry name" value="TRANSPORTER MCH1-RELATED"/>
    <property type="match status" value="1"/>
</dbReference>
<evidence type="ECO:0000313" key="11">
    <source>
        <dbReference type="Proteomes" id="UP000019384"/>
    </source>
</evidence>
<feature type="transmembrane region" description="Helical" evidence="9">
    <location>
        <begin position="195"/>
        <end position="215"/>
    </location>
</feature>
<evidence type="ECO:0000313" key="10">
    <source>
        <dbReference type="EMBL" id="CDK28417.1"/>
    </source>
</evidence>
<dbReference type="Gene3D" id="1.20.1250.20">
    <property type="entry name" value="MFS general substrate transporter like domains"/>
    <property type="match status" value="2"/>
</dbReference>
<reference evidence="10" key="1">
    <citation type="submission" date="2013-12" db="EMBL/GenBank/DDBJ databases">
        <authorList>
            <person name="Genoscope - CEA"/>
        </authorList>
    </citation>
    <scope>NUCLEOTIDE SEQUENCE</scope>
    <source>
        <strain evidence="10">CBS 1993</strain>
    </source>
</reference>
<reference evidence="10" key="2">
    <citation type="submission" date="2014-02" db="EMBL/GenBank/DDBJ databases">
        <title>Complete DNA sequence of /Kuraishia capsulata/ illustrates novel genomic features among budding yeasts (/Saccharomycotina/).</title>
        <authorList>
            <person name="Morales L."/>
            <person name="Noel B."/>
            <person name="Porcel B."/>
            <person name="Marcet-Houben M."/>
            <person name="Hullo M-F."/>
            <person name="Sacerdot C."/>
            <person name="Tekaia F."/>
            <person name="Leh-Louis V."/>
            <person name="Despons L."/>
            <person name="Khanna V."/>
            <person name="Aury J-M."/>
            <person name="Barbe V."/>
            <person name="Couloux A."/>
            <person name="Labadie K."/>
            <person name="Pelletier E."/>
            <person name="Souciet J-L."/>
            <person name="Boekhout T."/>
            <person name="Gabaldon T."/>
            <person name="Wincker P."/>
            <person name="Dujon B."/>
        </authorList>
    </citation>
    <scope>NUCLEOTIDE SEQUENCE</scope>
    <source>
        <strain evidence="10">CBS 1993</strain>
    </source>
</reference>
<dbReference type="GO" id="GO:0022857">
    <property type="term" value="F:transmembrane transporter activity"/>
    <property type="evidence" value="ECO:0007669"/>
    <property type="project" value="InterPro"/>
</dbReference>